<keyword evidence="1" id="KW-1133">Transmembrane helix</keyword>
<gene>
    <name evidence="2" type="ORF">LCGC14_2028630</name>
</gene>
<proteinExistence type="predicted"/>
<evidence type="ECO:0000256" key="1">
    <source>
        <dbReference type="SAM" id="Phobius"/>
    </source>
</evidence>
<dbReference type="EMBL" id="LAZR01023573">
    <property type="protein sequence ID" value="KKL78059.1"/>
    <property type="molecule type" value="Genomic_DNA"/>
</dbReference>
<accession>A0A0F9EVF5</accession>
<feature type="transmembrane region" description="Helical" evidence="1">
    <location>
        <begin position="30"/>
        <end position="48"/>
    </location>
</feature>
<name>A0A0F9EVF5_9ZZZZ</name>
<evidence type="ECO:0000313" key="2">
    <source>
        <dbReference type="EMBL" id="KKL78059.1"/>
    </source>
</evidence>
<comment type="caution">
    <text evidence="2">The sequence shown here is derived from an EMBL/GenBank/DDBJ whole genome shotgun (WGS) entry which is preliminary data.</text>
</comment>
<protein>
    <submittedName>
        <fullName evidence="2">Uncharacterized protein</fullName>
    </submittedName>
</protein>
<reference evidence="2" key="1">
    <citation type="journal article" date="2015" name="Nature">
        <title>Complex archaea that bridge the gap between prokaryotes and eukaryotes.</title>
        <authorList>
            <person name="Spang A."/>
            <person name="Saw J.H."/>
            <person name="Jorgensen S.L."/>
            <person name="Zaremba-Niedzwiedzka K."/>
            <person name="Martijn J."/>
            <person name="Lind A.E."/>
            <person name="van Eijk R."/>
            <person name="Schleper C."/>
            <person name="Guy L."/>
            <person name="Ettema T.J."/>
        </authorList>
    </citation>
    <scope>NUCLEOTIDE SEQUENCE</scope>
</reference>
<dbReference type="AlphaFoldDB" id="A0A0F9EVF5"/>
<keyword evidence="1" id="KW-0812">Transmembrane</keyword>
<sequence>MKILALASLCSVSMLLISNTMPTLPEATPLFLQGGALAVLGWVMWYMLTKAFPAHNKALKDQREDFLESLKQMGEALKEDRKQLYESIRDRLGQ</sequence>
<organism evidence="2">
    <name type="scientific">marine sediment metagenome</name>
    <dbReference type="NCBI Taxonomy" id="412755"/>
    <lineage>
        <taxon>unclassified sequences</taxon>
        <taxon>metagenomes</taxon>
        <taxon>ecological metagenomes</taxon>
    </lineage>
</organism>
<keyword evidence="1" id="KW-0472">Membrane</keyword>